<gene>
    <name evidence="1" type="ORF">SLEP1_g35265</name>
</gene>
<organism evidence="1 2">
    <name type="scientific">Rubroshorea leprosula</name>
    <dbReference type="NCBI Taxonomy" id="152421"/>
    <lineage>
        <taxon>Eukaryota</taxon>
        <taxon>Viridiplantae</taxon>
        <taxon>Streptophyta</taxon>
        <taxon>Embryophyta</taxon>
        <taxon>Tracheophyta</taxon>
        <taxon>Spermatophyta</taxon>
        <taxon>Magnoliopsida</taxon>
        <taxon>eudicotyledons</taxon>
        <taxon>Gunneridae</taxon>
        <taxon>Pentapetalae</taxon>
        <taxon>rosids</taxon>
        <taxon>malvids</taxon>
        <taxon>Malvales</taxon>
        <taxon>Dipterocarpaceae</taxon>
        <taxon>Rubroshorea</taxon>
    </lineage>
</organism>
<keyword evidence="2" id="KW-1185">Reference proteome</keyword>
<evidence type="ECO:0008006" key="3">
    <source>
        <dbReference type="Google" id="ProtNLM"/>
    </source>
</evidence>
<protein>
    <recommendedName>
        <fullName evidence="3">DUF4283 domain-containing protein</fullName>
    </recommendedName>
</protein>
<proteinExistence type="predicted"/>
<sequence>MAGGSGVHVEGDVESTWRMAWSPHKEELKETVENAKELLSQWFSEVKSWMPTMVAKERLVWLKCFGVPLHVWGSEFFSSIASEWGKFISLYDNTRLKKRFDVARVLISIAEDKIISKAINYMINGHMYCIHCMEEELSSGCFSLKSDFVPKYQYALDEVEDGSWDSDEEDDEDVANNGWRIDDEIEGLFKLCGSKKKDFANQPIYGELGATSRRKEKNEEEESSDARGNCELVPKIINCGNIESSVQQLDIQKYSNFENGSLQLDRSRTKVTEQPENGGDEEAQFLTKQGHYKQNESDPPKETIEEHEEVNSFWKGLASDLGRLQEWMKVGERKNLRKRNSKRQKVRACMAVYQYSTMVANKDSLTKKRGRSNLKKNQRERIPTFILDLLNPVVGGSIFYSGIFNCNRGGIQSNQGSMANEIWKFAKIMGISTRGSDKETVKRIAELERRDKEARKLLMQKGATNGKNVSNLVP</sequence>
<accession>A0AAV5KMR0</accession>
<comment type="caution">
    <text evidence="1">The sequence shown here is derived from an EMBL/GenBank/DDBJ whole genome shotgun (WGS) entry which is preliminary data.</text>
</comment>
<reference evidence="1 2" key="1">
    <citation type="journal article" date="2021" name="Commun. Biol.">
        <title>The genome of Shorea leprosula (Dipterocarpaceae) highlights the ecological relevance of drought in aseasonal tropical rainforests.</title>
        <authorList>
            <person name="Ng K.K.S."/>
            <person name="Kobayashi M.J."/>
            <person name="Fawcett J.A."/>
            <person name="Hatakeyama M."/>
            <person name="Paape T."/>
            <person name="Ng C.H."/>
            <person name="Ang C.C."/>
            <person name="Tnah L.H."/>
            <person name="Lee C.T."/>
            <person name="Nishiyama T."/>
            <person name="Sese J."/>
            <person name="O'Brien M.J."/>
            <person name="Copetti D."/>
            <person name="Mohd Noor M.I."/>
            <person name="Ong R.C."/>
            <person name="Putra M."/>
            <person name="Sireger I.Z."/>
            <person name="Indrioko S."/>
            <person name="Kosugi Y."/>
            <person name="Izuno A."/>
            <person name="Isagi Y."/>
            <person name="Lee S.L."/>
            <person name="Shimizu K.K."/>
        </authorList>
    </citation>
    <scope>NUCLEOTIDE SEQUENCE [LARGE SCALE GENOMIC DNA]</scope>
    <source>
        <strain evidence="1">214</strain>
    </source>
</reference>
<name>A0AAV5KMR0_9ROSI</name>
<dbReference type="PANTHER" id="PTHR34427">
    <property type="entry name" value="DUF4283 DOMAIN PROTEIN"/>
    <property type="match status" value="1"/>
</dbReference>
<dbReference type="AlphaFoldDB" id="A0AAV5KMR0"/>
<dbReference type="PANTHER" id="PTHR34427:SF5">
    <property type="entry name" value="DUF4283 DOMAIN-CONTAINING PROTEIN"/>
    <property type="match status" value="1"/>
</dbReference>
<evidence type="ECO:0000313" key="1">
    <source>
        <dbReference type="EMBL" id="GKV25884.1"/>
    </source>
</evidence>
<dbReference type="Proteomes" id="UP001054252">
    <property type="component" value="Unassembled WGS sequence"/>
</dbReference>
<evidence type="ECO:0000313" key="2">
    <source>
        <dbReference type="Proteomes" id="UP001054252"/>
    </source>
</evidence>
<dbReference type="EMBL" id="BPVZ01000070">
    <property type="protein sequence ID" value="GKV25884.1"/>
    <property type="molecule type" value="Genomic_DNA"/>
</dbReference>